<feature type="domain" description="Neprosin PEP catalytic" evidence="1">
    <location>
        <begin position="1"/>
        <end position="69"/>
    </location>
</feature>
<dbReference type="Proteomes" id="UP000017836">
    <property type="component" value="Unassembled WGS sequence"/>
</dbReference>
<accession>W1PDS5</accession>
<dbReference type="InterPro" id="IPR004314">
    <property type="entry name" value="Neprosin"/>
</dbReference>
<reference evidence="3" key="1">
    <citation type="journal article" date="2013" name="Science">
        <title>The Amborella genome and the evolution of flowering plants.</title>
        <authorList>
            <consortium name="Amborella Genome Project"/>
        </authorList>
    </citation>
    <scope>NUCLEOTIDE SEQUENCE [LARGE SCALE GENOMIC DNA]</scope>
</reference>
<dbReference type="AlphaFoldDB" id="W1PDS5"/>
<evidence type="ECO:0000313" key="2">
    <source>
        <dbReference type="EMBL" id="ERN06108.1"/>
    </source>
</evidence>
<proteinExistence type="predicted"/>
<gene>
    <name evidence="2" type="ORF">AMTR_s00016p00054400</name>
</gene>
<dbReference type="PROSITE" id="PS52045">
    <property type="entry name" value="NEPROSIN_PEP_CD"/>
    <property type="match status" value="1"/>
</dbReference>
<name>W1PDS5_AMBTC</name>
<dbReference type="HOGENOM" id="CLU_030538_5_0_1"/>
<evidence type="ECO:0000313" key="3">
    <source>
        <dbReference type="Proteomes" id="UP000017836"/>
    </source>
</evidence>
<protein>
    <recommendedName>
        <fullName evidence="1">Neprosin PEP catalytic domain-containing protein</fullName>
    </recommendedName>
</protein>
<organism evidence="2 3">
    <name type="scientific">Amborella trichopoda</name>
    <dbReference type="NCBI Taxonomy" id="13333"/>
    <lineage>
        <taxon>Eukaryota</taxon>
        <taxon>Viridiplantae</taxon>
        <taxon>Streptophyta</taxon>
        <taxon>Embryophyta</taxon>
        <taxon>Tracheophyta</taxon>
        <taxon>Spermatophyta</taxon>
        <taxon>Magnoliopsida</taxon>
        <taxon>Amborellales</taxon>
        <taxon>Amborellaceae</taxon>
        <taxon>Amborella</taxon>
    </lineage>
</organism>
<keyword evidence="3" id="KW-1185">Reference proteome</keyword>
<sequence length="69" mass="7652">MGSGIFPDEKQSSAYFKNLQVRDGTGKWDFPEGMSEFKDNRYCYDSQAVSSLVVSAFHYGGPGRSPSCM</sequence>
<evidence type="ECO:0000259" key="1">
    <source>
        <dbReference type="PROSITE" id="PS52045"/>
    </source>
</evidence>
<dbReference type="EMBL" id="KI393908">
    <property type="protein sequence ID" value="ERN06108.1"/>
    <property type="molecule type" value="Genomic_DNA"/>
</dbReference>
<dbReference type="Gramene" id="ERN06108">
    <property type="protein sequence ID" value="ERN06108"/>
    <property type="gene ID" value="AMTR_s00016p00054400"/>
</dbReference>
<dbReference type="Pfam" id="PF03080">
    <property type="entry name" value="Neprosin"/>
    <property type="match status" value="1"/>
</dbReference>